<comment type="caution">
    <text evidence="3">The sequence shown here is derived from an EMBL/GenBank/DDBJ whole genome shotgun (WGS) entry which is preliminary data.</text>
</comment>
<dbReference type="InterPro" id="IPR002347">
    <property type="entry name" value="SDR_fam"/>
</dbReference>
<dbReference type="CDD" id="cd05233">
    <property type="entry name" value="SDR_c"/>
    <property type="match status" value="1"/>
</dbReference>
<dbReference type="SUPFAM" id="SSF51735">
    <property type="entry name" value="NAD(P)-binding Rossmann-fold domains"/>
    <property type="match status" value="1"/>
</dbReference>
<dbReference type="GO" id="GO:0016491">
    <property type="term" value="F:oxidoreductase activity"/>
    <property type="evidence" value="ECO:0007669"/>
    <property type="project" value="UniProtKB-KW"/>
</dbReference>
<dbReference type="EMBL" id="JBHUIW010000019">
    <property type="protein sequence ID" value="MFD2183703.1"/>
    <property type="molecule type" value="Genomic_DNA"/>
</dbReference>
<dbReference type="PROSITE" id="PS00061">
    <property type="entry name" value="ADH_SHORT"/>
    <property type="match status" value="1"/>
</dbReference>
<dbReference type="Pfam" id="PF13561">
    <property type="entry name" value="adh_short_C2"/>
    <property type="match status" value="1"/>
</dbReference>
<dbReference type="PRINTS" id="PR00080">
    <property type="entry name" value="SDRFAMILY"/>
</dbReference>
<comment type="similarity">
    <text evidence="1">Belongs to the short-chain dehydrogenases/reductases (SDR) family.</text>
</comment>
<dbReference type="Proteomes" id="UP001597314">
    <property type="component" value="Unassembled WGS sequence"/>
</dbReference>
<dbReference type="PRINTS" id="PR00081">
    <property type="entry name" value="GDHRDH"/>
</dbReference>
<evidence type="ECO:0000313" key="4">
    <source>
        <dbReference type="Proteomes" id="UP001597314"/>
    </source>
</evidence>
<reference evidence="4" key="1">
    <citation type="journal article" date="2019" name="Int. J. Syst. Evol. Microbiol.">
        <title>The Global Catalogue of Microorganisms (GCM) 10K type strain sequencing project: providing services to taxonomists for standard genome sequencing and annotation.</title>
        <authorList>
            <consortium name="The Broad Institute Genomics Platform"/>
            <consortium name="The Broad Institute Genome Sequencing Center for Infectious Disease"/>
            <person name="Wu L."/>
            <person name="Ma J."/>
        </authorList>
    </citation>
    <scope>NUCLEOTIDE SEQUENCE [LARGE SCALE GENOMIC DNA]</scope>
    <source>
        <strain evidence="4">CGMCC 1.6774</strain>
    </source>
</reference>
<protein>
    <submittedName>
        <fullName evidence="3">SDR family NAD(P)-dependent oxidoreductase</fullName>
        <ecNumber evidence="3">1.1.1.-</ecNumber>
    </submittedName>
</protein>
<gene>
    <name evidence="3" type="ORF">ACFSOX_16220</name>
</gene>
<proteinExistence type="inferred from homology"/>
<dbReference type="RefSeq" id="WP_378478854.1">
    <property type="nucleotide sequence ID" value="NZ_JBHUIW010000019.1"/>
</dbReference>
<dbReference type="PANTHER" id="PTHR24321:SF8">
    <property type="entry name" value="ESTRADIOL 17-BETA-DEHYDROGENASE 8-RELATED"/>
    <property type="match status" value="1"/>
</dbReference>
<accession>A0ABW5AL65</accession>
<sequence>MARLQGKVAVVTGAGAGIGAAVCRAFAAEGAAVVAVDIAAGPLEGLLADVTRAGGRITGLVADVAEEATAEAAVARAVGEFGGLNVLVSNAVLDLPLAPLTTLSLADWRRTFAVNLDASFLFSKHAIPVMERGGGGSIVLVASQQARVARPGRPWYCAAKGALVQLAKAMAVDHAEQNIRVNTLSPGPIETGRYLKNFATAEAARASHHTLLGRLGRPDEIAGGAVFLASDESSFMTGSDLLIDGGYTAV</sequence>
<dbReference type="InterPro" id="IPR020904">
    <property type="entry name" value="Sc_DH/Rdtase_CS"/>
</dbReference>
<name>A0ABW5AL65_9BRAD</name>
<keyword evidence="4" id="KW-1185">Reference proteome</keyword>
<keyword evidence="2 3" id="KW-0560">Oxidoreductase</keyword>
<dbReference type="Gene3D" id="3.40.50.720">
    <property type="entry name" value="NAD(P)-binding Rossmann-like Domain"/>
    <property type="match status" value="1"/>
</dbReference>
<evidence type="ECO:0000313" key="3">
    <source>
        <dbReference type="EMBL" id="MFD2183703.1"/>
    </source>
</evidence>
<dbReference type="NCBIfam" id="NF005559">
    <property type="entry name" value="PRK07231.1"/>
    <property type="match status" value="1"/>
</dbReference>
<dbReference type="PANTHER" id="PTHR24321">
    <property type="entry name" value="DEHYDROGENASES, SHORT CHAIN"/>
    <property type="match status" value="1"/>
</dbReference>
<dbReference type="InterPro" id="IPR036291">
    <property type="entry name" value="NAD(P)-bd_dom_sf"/>
</dbReference>
<evidence type="ECO:0000256" key="2">
    <source>
        <dbReference type="ARBA" id="ARBA00023002"/>
    </source>
</evidence>
<organism evidence="3 4">
    <name type="scientific">Rhodoplanes azumiensis</name>
    <dbReference type="NCBI Taxonomy" id="1897628"/>
    <lineage>
        <taxon>Bacteria</taxon>
        <taxon>Pseudomonadati</taxon>
        <taxon>Pseudomonadota</taxon>
        <taxon>Alphaproteobacteria</taxon>
        <taxon>Hyphomicrobiales</taxon>
        <taxon>Nitrobacteraceae</taxon>
        <taxon>Rhodoplanes</taxon>
    </lineage>
</organism>
<dbReference type="EC" id="1.1.1.-" evidence="3"/>
<evidence type="ECO:0000256" key="1">
    <source>
        <dbReference type="ARBA" id="ARBA00006484"/>
    </source>
</evidence>